<feature type="chain" id="PRO_5046743916" description="DUF4252 domain-containing protein" evidence="1">
    <location>
        <begin position="19"/>
        <end position="175"/>
    </location>
</feature>
<keyword evidence="3" id="KW-1185">Reference proteome</keyword>
<dbReference type="RefSeq" id="WP_282335193.1">
    <property type="nucleotide sequence ID" value="NZ_JASBRG010000007.1"/>
</dbReference>
<gene>
    <name evidence="2" type="ORF">QJ048_14940</name>
</gene>
<evidence type="ECO:0000313" key="3">
    <source>
        <dbReference type="Proteomes" id="UP001226434"/>
    </source>
</evidence>
<evidence type="ECO:0000313" key="2">
    <source>
        <dbReference type="EMBL" id="MDI3321087.1"/>
    </source>
</evidence>
<evidence type="ECO:0000256" key="1">
    <source>
        <dbReference type="SAM" id="SignalP"/>
    </source>
</evidence>
<comment type="caution">
    <text evidence="2">The sequence shown here is derived from an EMBL/GenBank/DDBJ whole genome shotgun (WGS) entry which is preliminary data.</text>
</comment>
<feature type="signal peptide" evidence="1">
    <location>
        <begin position="1"/>
        <end position="18"/>
    </location>
</feature>
<reference evidence="2 3" key="1">
    <citation type="submission" date="2023-05" db="EMBL/GenBank/DDBJ databases">
        <title>Genome sequence of Pinibacter sp. MAH-24.</title>
        <authorList>
            <person name="Huq M.A."/>
        </authorList>
    </citation>
    <scope>NUCLEOTIDE SEQUENCE [LARGE SCALE GENOMIC DNA]</scope>
    <source>
        <strain evidence="2 3">MAH-24</strain>
    </source>
</reference>
<dbReference type="Proteomes" id="UP001226434">
    <property type="component" value="Unassembled WGS sequence"/>
</dbReference>
<sequence>MRKLVVCIVLLNAFVTCAYSQVKDEDSLLVTMQQQAMKMAQALLKEDYRTFTKFTYPKLVQISGGYNEMATLIEKEISGMKKQGFKIDDVKVDSPSHIFRNGKELQCTALQHLYMTVQSKKIMSTSSLIAFSSDNGLNWTFLDANNKTIETIKKIVPNLSPQIVIPKQRPPMELN</sequence>
<protein>
    <recommendedName>
        <fullName evidence="4">DUF4252 domain-containing protein</fullName>
    </recommendedName>
</protein>
<organism evidence="2 3">
    <name type="scientific">Pinibacter soli</name>
    <dbReference type="NCBI Taxonomy" id="3044211"/>
    <lineage>
        <taxon>Bacteria</taxon>
        <taxon>Pseudomonadati</taxon>
        <taxon>Bacteroidota</taxon>
        <taxon>Chitinophagia</taxon>
        <taxon>Chitinophagales</taxon>
        <taxon>Chitinophagaceae</taxon>
        <taxon>Pinibacter</taxon>
    </lineage>
</organism>
<evidence type="ECO:0008006" key="4">
    <source>
        <dbReference type="Google" id="ProtNLM"/>
    </source>
</evidence>
<proteinExistence type="predicted"/>
<name>A0ABT6REV4_9BACT</name>
<keyword evidence="1" id="KW-0732">Signal</keyword>
<dbReference type="EMBL" id="JASBRG010000007">
    <property type="protein sequence ID" value="MDI3321087.1"/>
    <property type="molecule type" value="Genomic_DNA"/>
</dbReference>
<accession>A0ABT6REV4</accession>